<dbReference type="EMBL" id="OGUS01000136">
    <property type="protein sequence ID" value="SPC19315.1"/>
    <property type="molecule type" value="Genomic_DNA"/>
</dbReference>
<keyword evidence="1 3" id="KW-0597">Phosphoprotein</keyword>
<dbReference type="Gene3D" id="3.40.50.2300">
    <property type="match status" value="1"/>
</dbReference>
<dbReference type="SMART" id="SM00421">
    <property type="entry name" value="HTH_LUXR"/>
    <property type="match status" value="1"/>
</dbReference>
<dbReference type="InterPro" id="IPR001789">
    <property type="entry name" value="Sig_transdc_resp-reg_receiver"/>
</dbReference>
<dbReference type="GO" id="GO:0003677">
    <property type="term" value="F:DNA binding"/>
    <property type="evidence" value="ECO:0007669"/>
    <property type="project" value="UniProtKB-KW"/>
</dbReference>
<reference evidence="6 10" key="3">
    <citation type="submission" date="2021-02" db="EMBL/GenBank/DDBJ databases">
        <title>Complete Genome Sequence of Cupriavidus oxalaticus Strain Ox1, a Soil Oxalate-Degrading Species.</title>
        <authorList>
            <person name="Palmieri F."/>
            <person name="Udriet P."/>
            <person name="Deuasquier M."/>
            <person name="Beaudoing E."/>
            <person name="Johnson S.L."/>
            <person name="Davenport K.W."/>
            <person name="Chain P.S."/>
            <person name="Bindschedler S."/>
            <person name="Junier P."/>
        </authorList>
    </citation>
    <scope>NUCLEOTIDE SEQUENCE [LARGE SCALE GENOMIC DNA]</scope>
    <source>
        <strain evidence="6 10">Ox1</strain>
    </source>
</reference>
<evidence type="ECO:0000256" key="2">
    <source>
        <dbReference type="ARBA" id="ARBA00023125"/>
    </source>
</evidence>
<evidence type="ECO:0000313" key="10">
    <source>
        <dbReference type="Proteomes" id="UP000623307"/>
    </source>
</evidence>
<evidence type="ECO:0000313" key="6">
    <source>
        <dbReference type="EMBL" id="QRQ92082.1"/>
    </source>
</evidence>
<organism evidence="7 9">
    <name type="scientific">Cupriavidus oxalaticus</name>
    <dbReference type="NCBI Taxonomy" id="96344"/>
    <lineage>
        <taxon>Bacteria</taxon>
        <taxon>Pseudomonadati</taxon>
        <taxon>Pseudomonadota</taxon>
        <taxon>Betaproteobacteria</taxon>
        <taxon>Burkholderiales</taxon>
        <taxon>Burkholderiaceae</taxon>
        <taxon>Cupriavidus</taxon>
    </lineage>
</organism>
<dbReference type="CDD" id="cd06170">
    <property type="entry name" value="LuxR_C_like"/>
    <property type="match status" value="1"/>
</dbReference>
<dbReference type="GO" id="GO:0000160">
    <property type="term" value="P:phosphorelay signal transduction system"/>
    <property type="evidence" value="ECO:0007669"/>
    <property type="project" value="InterPro"/>
</dbReference>
<dbReference type="AlphaFoldDB" id="A0A375FPB5"/>
<dbReference type="EMBL" id="CP069811">
    <property type="protein sequence ID" value="QRQ92082.1"/>
    <property type="molecule type" value="Genomic_DNA"/>
</dbReference>
<dbReference type="InterPro" id="IPR011006">
    <property type="entry name" value="CheY-like_superfamily"/>
</dbReference>
<dbReference type="RefSeq" id="WP_063240739.1">
    <property type="nucleotide sequence ID" value="NZ_CP069809.1"/>
</dbReference>
<evidence type="ECO:0000313" key="7">
    <source>
        <dbReference type="EMBL" id="SPC07532.1"/>
    </source>
</evidence>
<reference evidence="7 9" key="1">
    <citation type="submission" date="2018-01" db="EMBL/GenBank/DDBJ databases">
        <authorList>
            <person name="Clerissi C."/>
        </authorList>
    </citation>
    <scope>NUCLEOTIDE SEQUENCE</scope>
    <source>
        <strain evidence="7">Cupriavidus oxalaticus LMG 2235</strain>
        <plasmid evidence="9">co2235_mp</plasmid>
    </source>
</reference>
<accession>A0A375FPB5</accession>
<evidence type="ECO:0000313" key="9">
    <source>
        <dbReference type="Proteomes" id="UP000256862"/>
    </source>
</evidence>
<sequence>MIRILLADDHTIIRDGLKKILSTVPDMQVVAEAADGNELLALLRAGLPDVLLLDMSMPGRSGIVLIQQLQASYPALPVLVLSMYRESQYAVQAIRAGAAGYLSKNVESDQLIGAIRKVARGGTAVSAAIADKLIGQARQPLAALPHARLTARELQVFQMLAEGQGINEIASALSLSGKTVSTHKANILAKLELSSTAGLVHYAIRHGLLAEAGELGEASHTP</sequence>
<dbReference type="EMBL" id="OGUS01000083">
    <property type="protein sequence ID" value="SPC07532.1"/>
    <property type="molecule type" value="Genomic_DNA"/>
</dbReference>
<proteinExistence type="predicted"/>
<feature type="modified residue" description="4-aspartylphosphate" evidence="3">
    <location>
        <position position="54"/>
    </location>
</feature>
<dbReference type="Pfam" id="PF00196">
    <property type="entry name" value="GerE"/>
    <property type="match status" value="1"/>
</dbReference>
<keyword evidence="2" id="KW-0238">DNA-binding</keyword>
<dbReference type="GeneID" id="303488657"/>
<dbReference type="PANTHER" id="PTHR43214">
    <property type="entry name" value="TWO-COMPONENT RESPONSE REGULATOR"/>
    <property type="match status" value="1"/>
</dbReference>
<feature type="domain" description="HTH luxR-type" evidence="4">
    <location>
        <begin position="142"/>
        <end position="207"/>
    </location>
</feature>
<evidence type="ECO:0000313" key="8">
    <source>
        <dbReference type="EMBL" id="SPC19315.1"/>
    </source>
</evidence>
<dbReference type="InterPro" id="IPR058245">
    <property type="entry name" value="NreC/VraR/RcsB-like_REC"/>
</dbReference>
<dbReference type="SMART" id="SM00448">
    <property type="entry name" value="REC"/>
    <property type="match status" value="1"/>
</dbReference>
<dbReference type="PANTHER" id="PTHR43214:SF43">
    <property type="entry name" value="TWO-COMPONENT RESPONSE REGULATOR"/>
    <property type="match status" value="1"/>
</dbReference>
<reference evidence="9" key="2">
    <citation type="submission" date="2018-01" db="EMBL/GenBank/DDBJ databases">
        <authorList>
            <person name="Gaut B.S."/>
            <person name="Morton B.R."/>
            <person name="Clegg M.T."/>
            <person name="Duvall M.R."/>
        </authorList>
    </citation>
    <scope>NUCLEOTIDE SEQUENCE [LARGE SCALE GENOMIC DNA]</scope>
</reference>
<evidence type="ECO:0000259" key="4">
    <source>
        <dbReference type="PROSITE" id="PS50043"/>
    </source>
</evidence>
<dbReference type="OrthoDB" id="9816469at2"/>
<dbReference type="Proteomes" id="UP000256862">
    <property type="component" value="Plasmid CO2235_mp"/>
</dbReference>
<dbReference type="GO" id="GO:0006355">
    <property type="term" value="P:regulation of DNA-templated transcription"/>
    <property type="evidence" value="ECO:0007669"/>
    <property type="project" value="InterPro"/>
</dbReference>
<dbReference type="InterPro" id="IPR016032">
    <property type="entry name" value="Sig_transdc_resp-reg_C-effctor"/>
</dbReference>
<keyword evidence="10" id="KW-1185">Reference proteome</keyword>
<geneLocation type="plasmid" evidence="9">
    <name>co2235_mp</name>
</geneLocation>
<dbReference type="SUPFAM" id="SSF46894">
    <property type="entry name" value="C-terminal effector domain of the bipartite response regulators"/>
    <property type="match status" value="1"/>
</dbReference>
<dbReference type="Pfam" id="PF00072">
    <property type="entry name" value="Response_reg"/>
    <property type="match status" value="1"/>
</dbReference>
<gene>
    <name evidence="7" type="primary">nreC</name>
    <name evidence="8" type="ORF">CO2235_MP130050</name>
    <name evidence="7" type="ORF">CO2235_U760016</name>
    <name evidence="6" type="ORF">JTE92_03960</name>
</gene>
<dbReference type="PROSITE" id="PS50110">
    <property type="entry name" value="RESPONSE_REGULATORY"/>
    <property type="match status" value="1"/>
</dbReference>
<feature type="domain" description="Response regulatory" evidence="5">
    <location>
        <begin position="3"/>
        <end position="119"/>
    </location>
</feature>
<protein>
    <submittedName>
        <fullName evidence="7">Oxygen regulatory protein NreC</fullName>
    </submittedName>
    <submittedName>
        <fullName evidence="6">Response regulator transcription factor</fullName>
    </submittedName>
</protein>
<dbReference type="Proteomes" id="UP000623307">
    <property type="component" value="Chromosome 1"/>
</dbReference>
<dbReference type="SUPFAM" id="SSF52172">
    <property type="entry name" value="CheY-like"/>
    <property type="match status" value="1"/>
</dbReference>
<evidence type="ECO:0000256" key="3">
    <source>
        <dbReference type="PROSITE-ProRule" id="PRU00169"/>
    </source>
</evidence>
<name>A0A375FPB5_9BURK</name>
<dbReference type="CDD" id="cd17535">
    <property type="entry name" value="REC_NarL-like"/>
    <property type="match status" value="1"/>
</dbReference>
<dbReference type="InterPro" id="IPR039420">
    <property type="entry name" value="WalR-like"/>
</dbReference>
<dbReference type="PRINTS" id="PR00038">
    <property type="entry name" value="HTHLUXR"/>
</dbReference>
<evidence type="ECO:0000259" key="5">
    <source>
        <dbReference type="PROSITE" id="PS50110"/>
    </source>
</evidence>
<evidence type="ECO:0000256" key="1">
    <source>
        <dbReference type="ARBA" id="ARBA00022553"/>
    </source>
</evidence>
<dbReference type="InterPro" id="IPR000792">
    <property type="entry name" value="Tscrpt_reg_LuxR_C"/>
</dbReference>
<dbReference type="PROSITE" id="PS50043">
    <property type="entry name" value="HTH_LUXR_2"/>
    <property type="match status" value="1"/>
</dbReference>